<gene>
    <name evidence="1" type="ORF">O6H91_09G002700</name>
</gene>
<evidence type="ECO:0000313" key="2">
    <source>
        <dbReference type="Proteomes" id="UP001162992"/>
    </source>
</evidence>
<keyword evidence="2" id="KW-1185">Reference proteome</keyword>
<dbReference type="Proteomes" id="UP001162992">
    <property type="component" value="Chromosome 9"/>
</dbReference>
<name>A0ACC2CKU0_DIPCM</name>
<protein>
    <submittedName>
        <fullName evidence="1">Uncharacterized protein</fullName>
    </submittedName>
</protein>
<organism evidence="1 2">
    <name type="scientific">Diphasiastrum complanatum</name>
    <name type="common">Issler's clubmoss</name>
    <name type="synonym">Lycopodium complanatum</name>
    <dbReference type="NCBI Taxonomy" id="34168"/>
    <lineage>
        <taxon>Eukaryota</taxon>
        <taxon>Viridiplantae</taxon>
        <taxon>Streptophyta</taxon>
        <taxon>Embryophyta</taxon>
        <taxon>Tracheophyta</taxon>
        <taxon>Lycopodiopsida</taxon>
        <taxon>Lycopodiales</taxon>
        <taxon>Lycopodiaceae</taxon>
        <taxon>Lycopodioideae</taxon>
        <taxon>Diphasiastrum</taxon>
    </lineage>
</organism>
<evidence type="ECO:0000313" key="1">
    <source>
        <dbReference type="EMBL" id="KAJ7542609.1"/>
    </source>
</evidence>
<sequence>MAETLVGHPRSSIKRSMCSSLALLVWLGAMHFNFLIGLLVFFNFPSPWTVALLGFYLLLLIMPIDSNSPFGMRLAKFVCENAPQHFPIKFIVEDKDAFDPSRAYVLAAEPHSVLPIGIIALCNHTGHVPFTKIKALASSAIFFTPVLRQIWTWLGLVPASRKGFLELLHQGYSCIIVPGGVQECLYMQHDHEVVFLKRRYGFVRVAIEAGAPLVPVFCFGQTSVYRWWKPSGTWYNQLSRAIGFTPLIFWGMYGTPIPFQRPMYVVVGKPIEVEKVWQPSKEQVAEVLGRFILALEQLFQNHKEAAGCKDTLLHVY</sequence>
<accession>A0ACC2CKU0</accession>
<reference evidence="2" key="1">
    <citation type="journal article" date="2024" name="Proc. Natl. Acad. Sci. U.S.A.">
        <title>Extraordinary preservation of gene collinearity over three hundred million years revealed in homosporous lycophytes.</title>
        <authorList>
            <person name="Li C."/>
            <person name="Wickell D."/>
            <person name="Kuo L.Y."/>
            <person name="Chen X."/>
            <person name="Nie B."/>
            <person name="Liao X."/>
            <person name="Peng D."/>
            <person name="Ji J."/>
            <person name="Jenkins J."/>
            <person name="Williams M."/>
            <person name="Shu S."/>
            <person name="Plott C."/>
            <person name="Barry K."/>
            <person name="Rajasekar S."/>
            <person name="Grimwood J."/>
            <person name="Han X."/>
            <person name="Sun S."/>
            <person name="Hou Z."/>
            <person name="He W."/>
            <person name="Dai G."/>
            <person name="Sun C."/>
            <person name="Schmutz J."/>
            <person name="Leebens-Mack J.H."/>
            <person name="Li F.W."/>
            <person name="Wang L."/>
        </authorList>
    </citation>
    <scope>NUCLEOTIDE SEQUENCE [LARGE SCALE GENOMIC DNA]</scope>
    <source>
        <strain evidence="2">cv. PW_Plant_1</strain>
    </source>
</reference>
<dbReference type="EMBL" id="CM055100">
    <property type="protein sequence ID" value="KAJ7542609.1"/>
    <property type="molecule type" value="Genomic_DNA"/>
</dbReference>
<proteinExistence type="predicted"/>
<comment type="caution">
    <text evidence="1">The sequence shown here is derived from an EMBL/GenBank/DDBJ whole genome shotgun (WGS) entry which is preliminary data.</text>
</comment>